<dbReference type="Proteomes" id="UP000799753">
    <property type="component" value="Unassembled WGS sequence"/>
</dbReference>
<protein>
    <submittedName>
        <fullName evidence="2">Uncharacterized protein</fullName>
    </submittedName>
</protein>
<feature type="compositionally biased region" description="Low complexity" evidence="1">
    <location>
        <begin position="147"/>
        <end position="156"/>
    </location>
</feature>
<dbReference type="AlphaFoldDB" id="A0A6A6SA24"/>
<sequence length="278" mass="30306">MWRQAAENSTAPRSVSNLPTYAVLLHKQVLHSYVLHLSDPTSGGKTTTRVVLLRCRRCRYRGTTSKAGFNSFLMPKTAHLSDPPASQDLKMKCYCMNYAQGGVRIAEWILRDVEPCPCIISRCSRRCLRAAAPPRLLASKLRDGPEASARSSSRAGGSHGGRRQPSLAIYWHQGTTAPRADRFLARHPGTAATAGGLASRHSSAALRVRTKQAGVQDIRVQNRDSVQHVSIRVVSWASGPVSSHSCGNGCAYSADEMTELVAELAWRRSADHAVRPVP</sequence>
<evidence type="ECO:0000313" key="2">
    <source>
        <dbReference type="EMBL" id="KAF2644736.1"/>
    </source>
</evidence>
<gene>
    <name evidence="2" type="ORF">P280DRAFT_178745</name>
</gene>
<organism evidence="2 3">
    <name type="scientific">Massarina eburnea CBS 473.64</name>
    <dbReference type="NCBI Taxonomy" id="1395130"/>
    <lineage>
        <taxon>Eukaryota</taxon>
        <taxon>Fungi</taxon>
        <taxon>Dikarya</taxon>
        <taxon>Ascomycota</taxon>
        <taxon>Pezizomycotina</taxon>
        <taxon>Dothideomycetes</taxon>
        <taxon>Pleosporomycetidae</taxon>
        <taxon>Pleosporales</taxon>
        <taxon>Massarineae</taxon>
        <taxon>Massarinaceae</taxon>
        <taxon>Massarina</taxon>
    </lineage>
</organism>
<reference evidence="2" key="1">
    <citation type="journal article" date="2020" name="Stud. Mycol.">
        <title>101 Dothideomycetes genomes: a test case for predicting lifestyles and emergence of pathogens.</title>
        <authorList>
            <person name="Haridas S."/>
            <person name="Albert R."/>
            <person name="Binder M."/>
            <person name="Bloem J."/>
            <person name="Labutti K."/>
            <person name="Salamov A."/>
            <person name="Andreopoulos B."/>
            <person name="Baker S."/>
            <person name="Barry K."/>
            <person name="Bills G."/>
            <person name="Bluhm B."/>
            <person name="Cannon C."/>
            <person name="Castanera R."/>
            <person name="Culley D."/>
            <person name="Daum C."/>
            <person name="Ezra D."/>
            <person name="Gonzalez J."/>
            <person name="Henrissat B."/>
            <person name="Kuo A."/>
            <person name="Liang C."/>
            <person name="Lipzen A."/>
            <person name="Lutzoni F."/>
            <person name="Magnuson J."/>
            <person name="Mondo S."/>
            <person name="Nolan M."/>
            <person name="Ohm R."/>
            <person name="Pangilinan J."/>
            <person name="Park H.-J."/>
            <person name="Ramirez L."/>
            <person name="Alfaro M."/>
            <person name="Sun H."/>
            <person name="Tritt A."/>
            <person name="Yoshinaga Y."/>
            <person name="Zwiers L.-H."/>
            <person name="Turgeon B."/>
            <person name="Goodwin S."/>
            <person name="Spatafora J."/>
            <person name="Crous P."/>
            <person name="Grigoriev I."/>
        </authorList>
    </citation>
    <scope>NUCLEOTIDE SEQUENCE</scope>
    <source>
        <strain evidence="2">CBS 473.64</strain>
    </source>
</reference>
<name>A0A6A6SA24_9PLEO</name>
<evidence type="ECO:0000256" key="1">
    <source>
        <dbReference type="SAM" id="MobiDB-lite"/>
    </source>
</evidence>
<dbReference type="EMBL" id="MU006778">
    <property type="protein sequence ID" value="KAF2644736.1"/>
    <property type="molecule type" value="Genomic_DNA"/>
</dbReference>
<feature type="region of interest" description="Disordered" evidence="1">
    <location>
        <begin position="139"/>
        <end position="165"/>
    </location>
</feature>
<accession>A0A6A6SA24</accession>
<keyword evidence="3" id="KW-1185">Reference proteome</keyword>
<proteinExistence type="predicted"/>
<evidence type="ECO:0000313" key="3">
    <source>
        <dbReference type="Proteomes" id="UP000799753"/>
    </source>
</evidence>